<dbReference type="STRING" id="907348.TresaDRAFT_2375"/>
<dbReference type="Pfam" id="PF12668">
    <property type="entry name" value="DUF3791"/>
    <property type="match status" value="1"/>
</dbReference>
<evidence type="ECO:0000313" key="1">
    <source>
        <dbReference type="EMBL" id="EIC02497.1"/>
    </source>
</evidence>
<gene>
    <name evidence="1" type="ORF">TresaDRAFT_2375</name>
</gene>
<sequence>MPKEMEFFTFLLEQYAAHKNTTADKILKTLDEFGLTDFIIGMYEMYHSEAIENAFTDIDRLISQKISSPL</sequence>
<dbReference type="RefSeq" id="WP_002702969.1">
    <property type="nucleotide sequence ID" value="NZ_AGRW01000038.1"/>
</dbReference>
<name>H7EIR9_9SPIR</name>
<dbReference type="OrthoDB" id="7068343at2"/>
<dbReference type="EMBL" id="AGRW01000038">
    <property type="protein sequence ID" value="EIC02497.1"/>
    <property type="molecule type" value="Genomic_DNA"/>
</dbReference>
<dbReference type="AlphaFoldDB" id="H7EIR9"/>
<proteinExistence type="predicted"/>
<reference evidence="1 2" key="1">
    <citation type="submission" date="2011-09" db="EMBL/GenBank/DDBJ databases">
        <title>The draft genome of Treponema saccharophilum DSM 2985.</title>
        <authorList>
            <consortium name="US DOE Joint Genome Institute (JGI-PGF)"/>
            <person name="Lucas S."/>
            <person name="Copeland A."/>
            <person name="Lapidus A."/>
            <person name="Glavina del Rio T."/>
            <person name="Dalin E."/>
            <person name="Tice H."/>
            <person name="Bruce D."/>
            <person name="Goodwin L."/>
            <person name="Pitluck S."/>
            <person name="Peters L."/>
            <person name="Kyrpides N."/>
            <person name="Mavromatis K."/>
            <person name="Ivanova N."/>
            <person name="Markowitz V."/>
            <person name="Cheng J.-F."/>
            <person name="Hugenholtz P."/>
            <person name="Woyke T."/>
            <person name="Wu D."/>
            <person name="Gronow S."/>
            <person name="Wellnitz S."/>
            <person name="Brambilla E."/>
            <person name="Klenk H.-P."/>
            <person name="Eisen J.A."/>
        </authorList>
    </citation>
    <scope>NUCLEOTIDE SEQUENCE [LARGE SCALE GENOMIC DNA]</scope>
    <source>
        <strain evidence="1 2">DSM 2985</strain>
    </source>
</reference>
<comment type="caution">
    <text evidence="1">The sequence shown here is derived from an EMBL/GenBank/DDBJ whole genome shotgun (WGS) entry which is preliminary data.</text>
</comment>
<dbReference type="Proteomes" id="UP000003571">
    <property type="component" value="Unassembled WGS sequence"/>
</dbReference>
<dbReference type="PATRIC" id="fig|907348.3.peg.728"/>
<dbReference type="InterPro" id="IPR024269">
    <property type="entry name" value="DUF3791"/>
</dbReference>
<protein>
    <recommendedName>
        <fullName evidence="3">DUF3791 domain-containing protein</fullName>
    </recommendedName>
</protein>
<evidence type="ECO:0008006" key="3">
    <source>
        <dbReference type="Google" id="ProtNLM"/>
    </source>
</evidence>
<evidence type="ECO:0000313" key="2">
    <source>
        <dbReference type="Proteomes" id="UP000003571"/>
    </source>
</evidence>
<dbReference type="eggNOG" id="ENOG5030WZ9">
    <property type="taxonomic scope" value="Bacteria"/>
</dbReference>
<accession>H7EIR9</accession>
<organism evidence="1 2">
    <name type="scientific">Treponema saccharophilum DSM 2985</name>
    <dbReference type="NCBI Taxonomy" id="907348"/>
    <lineage>
        <taxon>Bacteria</taxon>
        <taxon>Pseudomonadati</taxon>
        <taxon>Spirochaetota</taxon>
        <taxon>Spirochaetia</taxon>
        <taxon>Spirochaetales</taxon>
        <taxon>Treponemataceae</taxon>
        <taxon>Treponema</taxon>
    </lineage>
</organism>
<keyword evidence="2" id="KW-1185">Reference proteome</keyword>